<reference evidence="7 8" key="1">
    <citation type="submission" date="2021-05" db="EMBL/GenBank/DDBJ databases">
        <title>Genome Assembly of Synthetic Allotetraploid Brassica napus Reveals Homoeologous Exchanges between Subgenomes.</title>
        <authorList>
            <person name="Davis J.T."/>
        </authorList>
    </citation>
    <scope>NUCLEOTIDE SEQUENCE [LARGE SCALE GENOMIC DNA]</scope>
    <source>
        <strain evidence="8">cv. Da-Ae</strain>
        <tissue evidence="7">Seedling</tissue>
    </source>
</reference>
<dbReference type="Pfam" id="PF01397">
    <property type="entry name" value="Terpene_synth"/>
    <property type="match status" value="1"/>
</dbReference>
<dbReference type="InterPro" id="IPR008930">
    <property type="entry name" value="Terpenoid_cyclase/PrenylTrfase"/>
</dbReference>
<dbReference type="PANTHER" id="PTHR31225:SF0">
    <property type="entry name" value="S-(+)-LINALOOL SYNTHASE, CHLOROPLASTIC"/>
    <property type="match status" value="1"/>
</dbReference>
<dbReference type="Gene3D" id="1.10.600.10">
    <property type="entry name" value="Farnesyl Diphosphate Synthase"/>
    <property type="match status" value="1"/>
</dbReference>
<dbReference type="PANTHER" id="PTHR31225">
    <property type="entry name" value="OS04G0344100 PROTEIN-RELATED"/>
    <property type="match status" value="1"/>
</dbReference>
<dbReference type="Proteomes" id="UP000824890">
    <property type="component" value="Unassembled WGS sequence"/>
</dbReference>
<keyword evidence="4" id="KW-0456">Lyase</keyword>
<proteinExistence type="predicted"/>
<evidence type="ECO:0000259" key="5">
    <source>
        <dbReference type="Pfam" id="PF01397"/>
    </source>
</evidence>
<dbReference type="Pfam" id="PF03936">
    <property type="entry name" value="Terpene_synth_C"/>
    <property type="match status" value="1"/>
</dbReference>
<evidence type="ECO:0000259" key="6">
    <source>
        <dbReference type="Pfam" id="PF03936"/>
    </source>
</evidence>
<accession>A0ABQ7XRE5</accession>
<dbReference type="InterPro" id="IPR008949">
    <property type="entry name" value="Isoprenoid_synthase_dom_sf"/>
</dbReference>
<evidence type="ECO:0000256" key="1">
    <source>
        <dbReference type="ARBA" id="ARBA00001946"/>
    </source>
</evidence>
<evidence type="ECO:0000256" key="4">
    <source>
        <dbReference type="ARBA" id="ARBA00023239"/>
    </source>
</evidence>
<dbReference type="InterPro" id="IPR036965">
    <property type="entry name" value="Terpene_synth_N_sf"/>
</dbReference>
<organism evidence="7 8">
    <name type="scientific">Brassica napus</name>
    <name type="common">Rape</name>
    <dbReference type="NCBI Taxonomy" id="3708"/>
    <lineage>
        <taxon>Eukaryota</taxon>
        <taxon>Viridiplantae</taxon>
        <taxon>Streptophyta</taxon>
        <taxon>Embryophyta</taxon>
        <taxon>Tracheophyta</taxon>
        <taxon>Spermatophyta</taxon>
        <taxon>Magnoliopsida</taxon>
        <taxon>eudicotyledons</taxon>
        <taxon>Gunneridae</taxon>
        <taxon>Pentapetalae</taxon>
        <taxon>rosids</taxon>
        <taxon>malvids</taxon>
        <taxon>Brassicales</taxon>
        <taxon>Brassicaceae</taxon>
        <taxon>Brassiceae</taxon>
        <taxon>Brassica</taxon>
    </lineage>
</organism>
<protein>
    <submittedName>
        <fullName evidence="7">Uncharacterized protein</fullName>
    </submittedName>
</protein>
<dbReference type="Gene3D" id="1.50.10.130">
    <property type="entry name" value="Terpene synthase, N-terminal domain"/>
    <property type="match status" value="1"/>
</dbReference>
<feature type="domain" description="Terpene synthase metal-binding" evidence="6">
    <location>
        <begin position="286"/>
        <end position="395"/>
    </location>
</feature>
<dbReference type="InterPro" id="IPR005630">
    <property type="entry name" value="Terpene_synthase_metal-bd"/>
</dbReference>
<evidence type="ECO:0000313" key="7">
    <source>
        <dbReference type="EMBL" id="KAH0857520.1"/>
    </source>
</evidence>
<dbReference type="InterPro" id="IPR050148">
    <property type="entry name" value="Terpene_synthase-like"/>
</dbReference>
<dbReference type="InterPro" id="IPR001906">
    <property type="entry name" value="Terpene_synth_N"/>
</dbReference>
<keyword evidence="8" id="KW-1185">Reference proteome</keyword>
<gene>
    <name evidence="7" type="ORF">HID58_085781</name>
</gene>
<keyword evidence="2" id="KW-0479">Metal-binding</keyword>
<comment type="caution">
    <text evidence="7">The sequence shown here is derived from an EMBL/GenBank/DDBJ whole genome shotgun (WGS) entry which is preliminary data.</text>
</comment>
<evidence type="ECO:0000256" key="3">
    <source>
        <dbReference type="ARBA" id="ARBA00022842"/>
    </source>
</evidence>
<name>A0ABQ7XRE5_BRANA</name>
<keyword evidence="3" id="KW-0460">Magnesium</keyword>
<dbReference type="SUPFAM" id="SSF48239">
    <property type="entry name" value="Terpenoid cyclases/Protein prenyltransferases"/>
    <property type="match status" value="1"/>
</dbReference>
<evidence type="ECO:0000313" key="8">
    <source>
        <dbReference type="Proteomes" id="UP000824890"/>
    </source>
</evidence>
<evidence type="ECO:0000256" key="2">
    <source>
        <dbReference type="ARBA" id="ARBA00022723"/>
    </source>
</evidence>
<dbReference type="SUPFAM" id="SSF48576">
    <property type="entry name" value="Terpenoid synthases"/>
    <property type="match status" value="1"/>
</dbReference>
<comment type="cofactor">
    <cofactor evidence="1">
        <name>Mg(2+)</name>
        <dbReference type="ChEBI" id="CHEBI:18420"/>
    </cofactor>
</comment>
<feature type="domain" description="Terpene synthase N-terminal" evidence="5">
    <location>
        <begin position="69"/>
        <end position="177"/>
    </location>
</feature>
<sequence length="398" mass="46279">MALINSKISPLSCFASTNPNSLPKFLVSKFHATVASSSPANTTKRSSPSNVYLPVSNYLRRFDHKISIIDQILHIVYKEFNQNKGCYDRDLREVALCFRLLRQEGHNVQESIFRNILNKKSGFKDDLQNDVKGVIEWYQASELGVEGEEILDSLRECTFTRLNELCSGRDSHEEREIMNSLAQPRHKTSRRLTSKRFISIIKIGGDKDNEWLQSLLRVAESGPALGLNNMRILFDIFHSLIREEISQAFKYNEWLQSLLRVAECDSIMLKSLIREEISQAFKWWRELGLDKELMKERNQPLKWHTWSLEILQEPCFSEQRLDLTKPISLVYIIDYIFDVYGELDELTIFTQDHEGLEKLPRYMKVFFEALDTITMEISMKICKSHGLNPTDSLRKSAN</sequence>
<dbReference type="EMBL" id="JAGKQM010000019">
    <property type="protein sequence ID" value="KAH0857520.1"/>
    <property type="molecule type" value="Genomic_DNA"/>
</dbReference>